<accession>A0A397GLM9</accession>
<organism evidence="4 5">
    <name type="scientific">Aspergillus thermomutatus</name>
    <name type="common">Neosartorya pseudofischeri</name>
    <dbReference type="NCBI Taxonomy" id="41047"/>
    <lineage>
        <taxon>Eukaryota</taxon>
        <taxon>Fungi</taxon>
        <taxon>Dikarya</taxon>
        <taxon>Ascomycota</taxon>
        <taxon>Pezizomycotina</taxon>
        <taxon>Eurotiomycetes</taxon>
        <taxon>Eurotiomycetidae</taxon>
        <taxon>Eurotiales</taxon>
        <taxon>Aspergillaceae</taxon>
        <taxon>Aspergillus</taxon>
        <taxon>Aspergillus subgen. Fumigati</taxon>
    </lineage>
</organism>
<dbReference type="STRING" id="41047.A0A397GLM9"/>
<dbReference type="PANTHER" id="PTHR43586">
    <property type="entry name" value="CYSTEINE DESULFURASE"/>
    <property type="match status" value="1"/>
</dbReference>
<dbReference type="PANTHER" id="PTHR43586:SF21">
    <property type="entry name" value="PYRIDOXAL PHOSPHATE (PLP)-DEPENDENT ASPARTATE AMINOTRANSFERASE SUPERFAMILY"/>
    <property type="match status" value="1"/>
</dbReference>
<evidence type="ECO:0000259" key="3">
    <source>
        <dbReference type="SMART" id="SM00960"/>
    </source>
</evidence>
<dbReference type="VEuPathDB" id="FungiDB:CDV56_101201"/>
<feature type="compositionally biased region" description="Low complexity" evidence="2">
    <location>
        <begin position="55"/>
        <end position="66"/>
    </location>
</feature>
<evidence type="ECO:0000256" key="1">
    <source>
        <dbReference type="ARBA" id="ARBA00007191"/>
    </source>
</evidence>
<dbReference type="OrthoDB" id="286814at2759"/>
<dbReference type="Gene3D" id="3.40.640.10">
    <property type="entry name" value="Type I PLP-dependent aspartate aminotransferase-like (Major domain)"/>
    <property type="match status" value="1"/>
</dbReference>
<name>A0A397GLM9_ASPTH</name>
<feature type="region of interest" description="Disordered" evidence="2">
    <location>
        <begin position="1009"/>
        <end position="1029"/>
    </location>
</feature>
<dbReference type="CDD" id="cd20557">
    <property type="entry name" value="CYCLIN_ScPCL1-like"/>
    <property type="match status" value="1"/>
</dbReference>
<dbReference type="SUPFAM" id="SSF103196">
    <property type="entry name" value="Roadblock/LC7 domain"/>
    <property type="match status" value="1"/>
</dbReference>
<reference evidence="4" key="1">
    <citation type="submission" date="2018-08" db="EMBL/GenBank/DDBJ databases">
        <title>Draft genome sequence of azole-resistant Aspergillus thermomutatus (Neosartorya pseudofischeri) strain HMR AF 39, isolated from a human nasal aspirate.</title>
        <authorList>
            <person name="Parent-Michaud M."/>
            <person name="Dufresne P.J."/>
            <person name="Fournier E."/>
            <person name="Martineau C."/>
            <person name="Moreira S."/>
            <person name="Perkins V."/>
            <person name="De Repentigny L."/>
            <person name="Dufresne S.F."/>
        </authorList>
    </citation>
    <scope>NUCLEOTIDE SEQUENCE [LARGE SCALE GENOMIC DNA]</scope>
    <source>
        <strain evidence="4">HMR AF 39</strain>
    </source>
</reference>
<dbReference type="Gene3D" id="3.90.1150.10">
    <property type="entry name" value="Aspartate Aminotransferase, domain 1"/>
    <property type="match status" value="1"/>
</dbReference>
<dbReference type="InterPro" id="IPR015422">
    <property type="entry name" value="PyrdxlP-dep_Trfase_small"/>
</dbReference>
<comment type="similarity">
    <text evidence="1">Belongs to the GAMAD family.</text>
</comment>
<feature type="compositionally biased region" description="Basic and acidic residues" evidence="2">
    <location>
        <begin position="151"/>
        <end position="161"/>
    </location>
</feature>
<dbReference type="InterPro" id="IPR004942">
    <property type="entry name" value="Roadblock/LAMTOR2_dom"/>
</dbReference>
<evidence type="ECO:0000313" key="5">
    <source>
        <dbReference type="Proteomes" id="UP000215305"/>
    </source>
</evidence>
<dbReference type="GeneID" id="38123175"/>
<feature type="region of interest" description="Disordered" evidence="2">
    <location>
        <begin position="1261"/>
        <end position="1283"/>
    </location>
</feature>
<dbReference type="GO" id="GO:0019901">
    <property type="term" value="F:protein kinase binding"/>
    <property type="evidence" value="ECO:0007669"/>
    <property type="project" value="InterPro"/>
</dbReference>
<feature type="region of interest" description="Disordered" evidence="2">
    <location>
        <begin position="46"/>
        <end position="104"/>
    </location>
</feature>
<dbReference type="Pfam" id="PF00266">
    <property type="entry name" value="Aminotran_5"/>
    <property type="match status" value="1"/>
</dbReference>
<keyword evidence="5" id="KW-1185">Reference proteome</keyword>
<dbReference type="InterPro" id="IPR013922">
    <property type="entry name" value="Cyclin_PHO80-like"/>
</dbReference>
<dbReference type="Proteomes" id="UP000215305">
    <property type="component" value="Unassembled WGS sequence"/>
</dbReference>
<evidence type="ECO:0000313" key="4">
    <source>
        <dbReference type="EMBL" id="RHZ50444.1"/>
    </source>
</evidence>
<dbReference type="SMART" id="SM00960">
    <property type="entry name" value="Robl_LC7"/>
    <property type="match status" value="1"/>
</dbReference>
<dbReference type="InterPro" id="IPR015424">
    <property type="entry name" value="PyrdxlP-dep_Trfase"/>
</dbReference>
<feature type="compositionally biased region" description="Polar residues" evidence="2">
    <location>
        <begin position="86"/>
        <end position="104"/>
    </location>
</feature>
<dbReference type="InterPro" id="IPR000192">
    <property type="entry name" value="Aminotrans_V_dom"/>
</dbReference>
<feature type="domain" description="Roadblock/LAMTOR2" evidence="3">
    <location>
        <begin position="14"/>
        <end position="195"/>
    </location>
</feature>
<dbReference type="EMBL" id="NKHU02000160">
    <property type="protein sequence ID" value="RHZ50444.1"/>
    <property type="molecule type" value="Genomic_DNA"/>
</dbReference>
<sequence>MAYATANTQIPQHVTALLSHLTSRPGVQSTFILSRKDGSIIQSTGLFASAPTRNSTTSATQTPPATDGANSTSTPPAESLDPSSPPGTNTVPAPTAQKPYQPSQAESLAARIFAFVSSASELGMSMSRPPAENRDSYQTGLNGSSELGDGAARDDARTEGVDREEDDEVKLLRLRTKKHEIVVVPDRKYLLCVVHDAAHAPGGSGAAGVLQSIALCNDCALGDLVPSVTDGAAGCYPSRRQAILMGFHQLINGHCVVILSVSSFIYPSPFRSAEMAAEFDIAQARTRFPALKLKRVFLDNAGGSQVLDTVIESITSYLSTTNVQLGATYGISRAATAAFAKGYEAAAEFINASPDEICLGISTTQLLHNLSTALRFQPGDELVLSKLNHEANSAPWVRVAERLGLQVKWWSASDSRNPVCDLDELGQLLSEKTRLVACPHASNITGTITNVREIAKLVHQYPRALLCVDGVALAPHRQVDVKDLDVDIYAFSWYKVYGPHIAQLYASSRVHDQIDTLGHFFKGTDTLDLKLNLASASYEATQCIPAVLEYLGPNPTATWDKIASYEEKLQAILLDYLRSEDQITICGEPSASKELRVPVVSFTVQGIKSRKVIEEVERRTWFCFRHGHMYSHRLLNDIVGLEDVEDGVVRISMLHYNTEEEITLLVESLKEVISSLSSISSTSTNPVDVIWENEGEYQVAGRTLTSATSSRGGVRVVLPKATDAAVAPELRRHPRRTNSCMAQSSGVSCARPPPCLLRQSDRKVNFVDNLVDTASQIVEIIWPLSAVASRSDSATGCKGVLPLRTFIQETLRRSRTSYSTLQVALYYLIKIKEHVPRCDSEQEQQPRNKPVCRAMQCGRRMFLAALILASKYLQDRNYSARAWSKISGLNTAEINQNELMFLEAVGWRLHVPEATFQRWTDIVLKFTPGAGGPFAGEGQCWRTVIPKLTPELDTVDVEPSTSSSMGGFESGLVSDSPSPRSPPTGEHPSPPSVYSQGLAYQRYSPLSTGASSLPSMPRPPMLPTPQLTPQTTIATTPAASASAFCARRASICAAMSQVQNMCMARSTLDQRPSLAFCPKANTFDGYPTVVRRSSLARSTSSASSPDSMISDVSTLSSSSLSSCSSGSAPVSSILGTCASAKPRLAVKATLRCTSNSLKECRKALAIASPIDEGSLGDVYSSPETYLGAVGQVPDLSNFSLGTPVDHEAAQSLCELSGAISRPAQTFEQGTTAQRQCRKRGRTGSEDLLWQNHVRHLMNLNARNEGKASDGSMGDMLSDSKHPQSLSAAQLSLLTVSAPLSGPAGMKRACCGSEARKIALNPSVRSEYMG</sequence>
<dbReference type="RefSeq" id="XP_026612730.1">
    <property type="nucleotide sequence ID" value="XM_026754820.1"/>
</dbReference>
<dbReference type="SUPFAM" id="SSF53383">
    <property type="entry name" value="PLP-dependent transferases"/>
    <property type="match status" value="1"/>
</dbReference>
<feature type="region of interest" description="Disordered" evidence="2">
    <location>
        <begin position="125"/>
        <end position="165"/>
    </location>
</feature>
<evidence type="ECO:0000256" key="2">
    <source>
        <dbReference type="SAM" id="MobiDB-lite"/>
    </source>
</evidence>
<gene>
    <name evidence="4" type="ORF">CDV56_101201</name>
</gene>
<comment type="caution">
    <text evidence="4">The sequence shown here is derived from an EMBL/GenBank/DDBJ whole genome shotgun (WGS) entry which is preliminary data.</text>
</comment>
<dbReference type="InterPro" id="IPR015421">
    <property type="entry name" value="PyrdxlP-dep_Trfase_major"/>
</dbReference>
<dbReference type="Gene3D" id="3.30.450.30">
    <property type="entry name" value="Dynein light chain 2a, cytoplasmic"/>
    <property type="match status" value="1"/>
</dbReference>
<dbReference type="Pfam" id="PF08613">
    <property type="entry name" value="Cyclin"/>
    <property type="match status" value="1"/>
</dbReference>
<dbReference type="Gene3D" id="1.10.472.10">
    <property type="entry name" value="Cyclin-like"/>
    <property type="match status" value="1"/>
</dbReference>
<proteinExistence type="inferred from homology"/>
<feature type="compositionally biased region" description="Polar residues" evidence="2">
    <location>
        <begin position="136"/>
        <end position="145"/>
    </location>
</feature>
<feature type="region of interest" description="Disordered" evidence="2">
    <location>
        <begin position="952"/>
        <end position="994"/>
    </location>
</feature>
<protein>
    <recommendedName>
        <fullName evidence="3">Roadblock/LAMTOR2 domain-containing protein</fullName>
    </recommendedName>
</protein>